<dbReference type="AlphaFoldDB" id="A0AAP2E3C6"/>
<dbReference type="GO" id="GO:0005524">
    <property type="term" value="F:ATP binding"/>
    <property type="evidence" value="ECO:0007669"/>
    <property type="project" value="InterPro"/>
</dbReference>
<dbReference type="PANTHER" id="PTHR47396">
    <property type="entry name" value="TYPE I RESTRICTION ENZYME ECOKI R PROTEIN"/>
    <property type="match status" value="1"/>
</dbReference>
<reference evidence="3 4" key="1">
    <citation type="submission" date="2021-05" db="EMBL/GenBank/DDBJ databases">
        <title>A Polyphasic approach of four new species of the genus Ohtaekwangia: Ohtaekwangia histidinii sp. nov., Ohtaekwangia cretensis sp. nov., Ohtaekwangia indiensis sp. nov., Ohtaekwangia reichenbachii sp. nov. from diverse environment.</title>
        <authorList>
            <person name="Octaviana S."/>
        </authorList>
    </citation>
    <scope>NUCLEOTIDE SEQUENCE [LARGE SCALE GENOMIC DNA]</scope>
    <source>
        <strain evidence="3 4">PWU5</strain>
    </source>
</reference>
<gene>
    <name evidence="3" type="ORF">KK062_28975</name>
</gene>
<dbReference type="CDD" id="cd17926">
    <property type="entry name" value="DEXHc_RE"/>
    <property type="match status" value="1"/>
</dbReference>
<dbReference type="InterPro" id="IPR001650">
    <property type="entry name" value="Helicase_C-like"/>
</dbReference>
<dbReference type="GO" id="GO:0005829">
    <property type="term" value="C:cytosol"/>
    <property type="evidence" value="ECO:0007669"/>
    <property type="project" value="TreeGrafter"/>
</dbReference>
<dbReference type="PANTHER" id="PTHR47396:SF1">
    <property type="entry name" value="ATP-DEPENDENT HELICASE IRC3-RELATED"/>
    <property type="match status" value="1"/>
</dbReference>
<dbReference type="GO" id="GO:0016787">
    <property type="term" value="F:hydrolase activity"/>
    <property type="evidence" value="ECO:0007669"/>
    <property type="project" value="InterPro"/>
</dbReference>
<sequence>MLNSINWAEDRTYRSETENEPYQFYSECLVASTKLDLLLGYFSSSAINVLSHGFATFLYNGGSVRMVINNILSEADKQAIKKGHQGSIPNLEVDLNDIKKLRRTLDEYGIHFFECLSWLIANDKIQIKIIRPKDGTGIAHYKSGIFSDSNNSVGFNASCNFTAFGLLENLEKLTCHLSWDDRRSQRWIEKETEYFENIFNGTAEFAEYLDVDSVTVAMKNEFGSRDIQELLVKEAELHERKVSKLRKPKIRESHERVLTRIEELSREPKFPYPQGPREYQRQAHASWVANGYKGLFAMATGTGKTLTSLNCLLNEFYRIGSYKAIILVPTIALLNQWKDECLKFNFRNIITVSSRGDWSGKLSFNATASNFISTSFIVIVTYASFYRKKFQAHFVTLPEDTLLIADEVHNIGSPNVARILPKIHLQKRIGLSATPNRKYDEEGNLSIERFFNDRPPFVFSYSMRQAMENDPPALCQYKYYPHLVRLSDEELEEYLRISKQLLKYFDAASKKFKDNPEVENLLLMRKRVIHKAEQKLPVFRKILQDEFRLRKNLKYTLVYVPEGLEANYEEVDEIIEDDEEIRLINEYTRAVSRVDQSVMVSQYTAATKDRQKLTEDYEQGKVHVLTSMKCLDEGVDVPRSELAIFCASTGNPRQFVQRRGRVLRLHKDKIFAVIHDLVVVPATNDDESTFEMEKNLVKAELERVIDFSSLSMNSMDTYQELRPVLEYYNLNLYEDTQVNS</sequence>
<accession>A0AAP2E3C6</accession>
<dbReference type="InterPro" id="IPR050742">
    <property type="entry name" value="Helicase_Restrict-Modif_Enz"/>
</dbReference>
<protein>
    <submittedName>
        <fullName evidence="3">DEAD/DEAH box helicase family protein</fullName>
    </submittedName>
</protein>
<keyword evidence="3" id="KW-0347">Helicase</keyword>
<dbReference type="RefSeq" id="WP_254087876.1">
    <property type="nucleotide sequence ID" value="NZ_JAHESE010000059.1"/>
</dbReference>
<keyword evidence="3" id="KW-0067">ATP-binding</keyword>
<keyword evidence="3" id="KW-0378">Hydrolase</keyword>
<evidence type="ECO:0000313" key="4">
    <source>
        <dbReference type="Proteomes" id="UP001319080"/>
    </source>
</evidence>
<dbReference type="EMBL" id="JAHESE010000059">
    <property type="protein sequence ID" value="MBT1712311.1"/>
    <property type="molecule type" value="Genomic_DNA"/>
</dbReference>
<dbReference type="InterPro" id="IPR014001">
    <property type="entry name" value="Helicase_ATP-bd"/>
</dbReference>
<dbReference type="Proteomes" id="UP001319080">
    <property type="component" value="Unassembled WGS sequence"/>
</dbReference>
<evidence type="ECO:0000259" key="1">
    <source>
        <dbReference type="PROSITE" id="PS51192"/>
    </source>
</evidence>
<dbReference type="GO" id="GO:0004386">
    <property type="term" value="F:helicase activity"/>
    <property type="evidence" value="ECO:0007669"/>
    <property type="project" value="UniProtKB-KW"/>
</dbReference>
<dbReference type="SUPFAM" id="SSF52540">
    <property type="entry name" value="P-loop containing nucleoside triphosphate hydrolases"/>
    <property type="match status" value="1"/>
</dbReference>
<dbReference type="SMART" id="SM00487">
    <property type="entry name" value="DEXDc"/>
    <property type="match status" value="1"/>
</dbReference>
<dbReference type="PROSITE" id="PS51192">
    <property type="entry name" value="HELICASE_ATP_BIND_1"/>
    <property type="match status" value="1"/>
</dbReference>
<dbReference type="Pfam" id="PF00271">
    <property type="entry name" value="Helicase_C"/>
    <property type="match status" value="1"/>
</dbReference>
<dbReference type="GO" id="GO:0003677">
    <property type="term" value="F:DNA binding"/>
    <property type="evidence" value="ECO:0007669"/>
    <property type="project" value="InterPro"/>
</dbReference>
<feature type="domain" description="Helicase ATP-binding" evidence="1">
    <location>
        <begin position="285"/>
        <end position="453"/>
    </location>
</feature>
<keyword evidence="4" id="KW-1185">Reference proteome</keyword>
<evidence type="ECO:0000259" key="2">
    <source>
        <dbReference type="PROSITE" id="PS51194"/>
    </source>
</evidence>
<dbReference type="InterPro" id="IPR006935">
    <property type="entry name" value="Helicase/UvrB_N"/>
</dbReference>
<proteinExistence type="predicted"/>
<evidence type="ECO:0000313" key="3">
    <source>
        <dbReference type="EMBL" id="MBT1712311.1"/>
    </source>
</evidence>
<keyword evidence="3" id="KW-0547">Nucleotide-binding</keyword>
<name>A0AAP2E3C6_9BACT</name>
<dbReference type="PROSITE" id="PS51194">
    <property type="entry name" value="HELICASE_CTER"/>
    <property type="match status" value="1"/>
</dbReference>
<dbReference type="Pfam" id="PF04851">
    <property type="entry name" value="ResIII"/>
    <property type="match status" value="1"/>
</dbReference>
<organism evidence="3 4">
    <name type="scientific">Dawidia cretensis</name>
    <dbReference type="NCBI Taxonomy" id="2782350"/>
    <lineage>
        <taxon>Bacteria</taxon>
        <taxon>Pseudomonadati</taxon>
        <taxon>Bacteroidota</taxon>
        <taxon>Cytophagia</taxon>
        <taxon>Cytophagales</taxon>
        <taxon>Chryseotaleaceae</taxon>
        <taxon>Dawidia</taxon>
    </lineage>
</organism>
<dbReference type="InterPro" id="IPR027417">
    <property type="entry name" value="P-loop_NTPase"/>
</dbReference>
<dbReference type="SMART" id="SM00490">
    <property type="entry name" value="HELICc"/>
    <property type="match status" value="1"/>
</dbReference>
<dbReference type="Gene3D" id="3.40.50.300">
    <property type="entry name" value="P-loop containing nucleotide triphosphate hydrolases"/>
    <property type="match status" value="2"/>
</dbReference>
<feature type="domain" description="Helicase C-terminal" evidence="2">
    <location>
        <begin position="563"/>
        <end position="716"/>
    </location>
</feature>
<comment type="caution">
    <text evidence="3">The sequence shown here is derived from an EMBL/GenBank/DDBJ whole genome shotgun (WGS) entry which is preliminary data.</text>
</comment>